<proteinExistence type="predicted"/>
<name>A0ACC3NCE6_9PEZI</name>
<organism evidence="1 2">
    <name type="scientific">Vermiconidia calcicola</name>
    <dbReference type="NCBI Taxonomy" id="1690605"/>
    <lineage>
        <taxon>Eukaryota</taxon>
        <taxon>Fungi</taxon>
        <taxon>Dikarya</taxon>
        <taxon>Ascomycota</taxon>
        <taxon>Pezizomycotina</taxon>
        <taxon>Dothideomycetes</taxon>
        <taxon>Dothideomycetidae</taxon>
        <taxon>Mycosphaerellales</taxon>
        <taxon>Extremaceae</taxon>
        <taxon>Vermiconidia</taxon>
    </lineage>
</organism>
<dbReference type="EMBL" id="JAUTXU010000055">
    <property type="protein sequence ID" value="KAK3714431.1"/>
    <property type="molecule type" value="Genomic_DNA"/>
</dbReference>
<keyword evidence="2" id="KW-1185">Reference proteome</keyword>
<comment type="caution">
    <text evidence="1">The sequence shown here is derived from an EMBL/GenBank/DDBJ whole genome shotgun (WGS) entry which is preliminary data.</text>
</comment>
<reference evidence="1" key="1">
    <citation type="submission" date="2023-07" db="EMBL/GenBank/DDBJ databases">
        <title>Black Yeasts Isolated from many extreme environments.</title>
        <authorList>
            <person name="Coleine C."/>
            <person name="Stajich J.E."/>
            <person name="Selbmann L."/>
        </authorList>
    </citation>
    <scope>NUCLEOTIDE SEQUENCE</scope>
    <source>
        <strain evidence="1">CCFEE 5714</strain>
    </source>
</reference>
<evidence type="ECO:0000313" key="1">
    <source>
        <dbReference type="EMBL" id="KAK3714431.1"/>
    </source>
</evidence>
<dbReference type="Proteomes" id="UP001281147">
    <property type="component" value="Unassembled WGS sequence"/>
</dbReference>
<sequence>MSDHTHQPTRTERFMRGAGEVREDPEHRMWAPARWVAQMVQYLVAIIIVTIGEGFKAIWTGESPARKRRHEAQHKKH</sequence>
<evidence type="ECO:0000313" key="2">
    <source>
        <dbReference type="Proteomes" id="UP001281147"/>
    </source>
</evidence>
<gene>
    <name evidence="1" type="ORF">LTR37_007737</name>
</gene>
<protein>
    <submittedName>
        <fullName evidence="1">Uncharacterized protein</fullName>
    </submittedName>
</protein>
<accession>A0ACC3NCE6</accession>